<evidence type="ECO:0000256" key="2">
    <source>
        <dbReference type="SAM" id="SignalP"/>
    </source>
</evidence>
<proteinExistence type="predicted"/>
<dbReference type="OrthoDB" id="416055at2759"/>
<protein>
    <submittedName>
        <fullName evidence="3">Uncharacterized protein</fullName>
    </submittedName>
</protein>
<feature type="transmembrane region" description="Helical" evidence="1">
    <location>
        <begin position="234"/>
        <end position="252"/>
    </location>
</feature>
<accession>A0A812XAH4</accession>
<evidence type="ECO:0000313" key="3">
    <source>
        <dbReference type="EMBL" id="CAE7725977.1"/>
    </source>
</evidence>
<keyword evidence="4" id="KW-1185">Reference proteome</keyword>
<gene>
    <name evidence="3" type="ORF">SPIL2461_LOCUS20769</name>
</gene>
<feature type="non-terminal residue" evidence="3">
    <location>
        <position position="608"/>
    </location>
</feature>
<evidence type="ECO:0000313" key="4">
    <source>
        <dbReference type="Proteomes" id="UP000649617"/>
    </source>
</evidence>
<comment type="caution">
    <text evidence="3">The sequence shown here is derived from an EMBL/GenBank/DDBJ whole genome shotgun (WGS) entry which is preliminary data.</text>
</comment>
<keyword evidence="1" id="KW-0472">Membrane</keyword>
<organism evidence="3 4">
    <name type="scientific">Symbiodinium pilosum</name>
    <name type="common">Dinoflagellate</name>
    <dbReference type="NCBI Taxonomy" id="2952"/>
    <lineage>
        <taxon>Eukaryota</taxon>
        <taxon>Sar</taxon>
        <taxon>Alveolata</taxon>
        <taxon>Dinophyceae</taxon>
        <taxon>Suessiales</taxon>
        <taxon>Symbiodiniaceae</taxon>
        <taxon>Symbiodinium</taxon>
    </lineage>
</organism>
<keyword evidence="2" id="KW-0732">Signal</keyword>
<feature type="transmembrane region" description="Helical" evidence="1">
    <location>
        <begin position="355"/>
        <end position="376"/>
    </location>
</feature>
<feature type="signal peptide" evidence="2">
    <location>
        <begin position="1"/>
        <end position="24"/>
    </location>
</feature>
<feature type="transmembrane region" description="Helical" evidence="1">
    <location>
        <begin position="273"/>
        <end position="295"/>
    </location>
</feature>
<dbReference type="AlphaFoldDB" id="A0A812XAH4"/>
<dbReference type="EMBL" id="CAJNIZ010045643">
    <property type="protein sequence ID" value="CAE7725977.1"/>
    <property type="molecule type" value="Genomic_DNA"/>
</dbReference>
<sequence length="608" mass="69237">FRAMGAMGLHRAAWLCLWLSLATCQPACQEVDSLVLEVEEGDASESDVQQLLSCWLDCQILIPLGCSLSENRTLPLVRQAARSLSCSNYENLTEISLELWLNCGGDIHWEDAAGNPLLDLLRNREARKFWNQQATMEAAVAHTVSDWRAWVIPISVAFLAFLEVCAEREGFRRCKNREAPSTEAKEDPFLEGAKLLVSAAFRKHNILVSLWRFLEVSTCIFWFALVLLIVHWGWWIPLAGMMYLLPAFRIYGWKEVMKAPTLAMVTRTFGGQVAALLRTTALFGIFCFIYGGLYWQVLIPDYMIDRFSFLINPLVISWSEQKESMLQNSILNEHWLFFWAPDINALQIFRTFREIAIGLVVLYWACLLIAVLRHFLCRTCRPGDDQKKARHELEHAVQELLQKQPEEFGEVDKRIKPVKAFLCPWHGTGLYQSVALQLLDIALHINTSLRFILEGEYWFAGVMTFVVARSIAKQFFILPACQFRKALKASVSRGLPRRDVLDFLEEQKRSEALFCGCITAYSLFFAINSAGDMLVQYISLLSSMWQFAGYATELCNLDFKVEEVLPQSTASPNPPADIPKNVDQLGGDEINVDVEDVQLANQKIHQEV</sequence>
<dbReference type="Proteomes" id="UP000649617">
    <property type="component" value="Unassembled WGS sequence"/>
</dbReference>
<evidence type="ECO:0000256" key="1">
    <source>
        <dbReference type="SAM" id="Phobius"/>
    </source>
</evidence>
<reference evidence="3" key="1">
    <citation type="submission" date="2021-02" db="EMBL/GenBank/DDBJ databases">
        <authorList>
            <person name="Dougan E. K."/>
            <person name="Rhodes N."/>
            <person name="Thang M."/>
            <person name="Chan C."/>
        </authorList>
    </citation>
    <scope>NUCLEOTIDE SEQUENCE</scope>
</reference>
<feature type="transmembrane region" description="Helical" evidence="1">
    <location>
        <begin position="210"/>
        <end position="228"/>
    </location>
</feature>
<keyword evidence="1" id="KW-0812">Transmembrane</keyword>
<name>A0A812XAH4_SYMPI</name>
<keyword evidence="1" id="KW-1133">Transmembrane helix</keyword>
<feature type="chain" id="PRO_5032865431" evidence="2">
    <location>
        <begin position="25"/>
        <end position="608"/>
    </location>
</feature>